<dbReference type="SUPFAM" id="SSF55486">
    <property type="entry name" value="Metalloproteases ('zincins'), catalytic domain"/>
    <property type="match status" value="1"/>
</dbReference>
<evidence type="ECO:0000256" key="1">
    <source>
        <dbReference type="SAM" id="SignalP"/>
    </source>
</evidence>
<gene>
    <name evidence="2" type="ORF">GRI94_13545</name>
</gene>
<protein>
    <recommendedName>
        <fullName evidence="4">DUF1570 domain-containing protein</fullName>
    </recommendedName>
</protein>
<keyword evidence="3" id="KW-1185">Reference proteome</keyword>
<sequence>MNLVSRFFAFVAAILCVSAPASAETWLRADTDNFILYSTGGEENLREWALKFERFDTLMRKRYRIPMDPSPNRLTIYLLDDSQAVMQSLAGRNRGGVAGYYSSQLDGSYAVTQRTIARKGDLSGQEVMFHEYGHHFMFRYFPFAYPGWYREGFAEYYATAEFDEEGNWTYGKPPLYRGATLTGTRRQISAKKMLTTAQKDLTDFESYQVYTRGWLLVHMMHSDPAKNRQLNDFLLRVGRGEDRKSAAEAAFGDLNQVERDMKRYMGKSPTYIRGRQPITYEGRLDIVTLDDIDSKFEALRLANRRNAKREQTRDALEKLAEQAPERVYILNELADAQHMIAHSEAWKAAKKAAGRKVKDEDIEAGAADMGWALATIEKALAIDPDNGRANALKAEFLMDMARDEEKDEYWPTARQHAIKANRANPDDPFPLWLYYKSFVEAGDTVDPGARAALVRAFELAPESDDLRVDYALDLALQGDFGLAQEVVEFLVASPHSEKRGKLAIKQIEALEAGASYLEVSDMKLKEEDEEGETA</sequence>
<dbReference type="Gene3D" id="1.25.40.10">
    <property type="entry name" value="Tetratricopeptide repeat domain"/>
    <property type="match status" value="1"/>
</dbReference>
<feature type="signal peptide" evidence="1">
    <location>
        <begin position="1"/>
        <end position="23"/>
    </location>
</feature>
<proteinExistence type="predicted"/>
<reference evidence="2 3" key="1">
    <citation type="submission" date="2019-12" db="EMBL/GenBank/DDBJ databases">
        <title>Genomic-based taxomic classification of the family Erythrobacteraceae.</title>
        <authorList>
            <person name="Xu L."/>
        </authorList>
    </citation>
    <scope>NUCLEOTIDE SEQUENCE [LARGE SCALE GENOMIC DNA]</scope>
    <source>
        <strain evidence="2 3">JCM 16677</strain>
    </source>
</reference>
<dbReference type="SUPFAM" id="SSF48452">
    <property type="entry name" value="TPR-like"/>
    <property type="match status" value="1"/>
</dbReference>
<evidence type="ECO:0000313" key="3">
    <source>
        <dbReference type="Proteomes" id="UP000446786"/>
    </source>
</evidence>
<feature type="chain" id="PRO_5032960131" description="DUF1570 domain-containing protein" evidence="1">
    <location>
        <begin position="24"/>
        <end position="534"/>
    </location>
</feature>
<dbReference type="Proteomes" id="UP000446786">
    <property type="component" value="Unassembled WGS sequence"/>
</dbReference>
<dbReference type="RefSeq" id="WP_160780149.1">
    <property type="nucleotide sequence ID" value="NZ_BAAAZF010000001.1"/>
</dbReference>
<dbReference type="InterPro" id="IPR011990">
    <property type="entry name" value="TPR-like_helical_dom_sf"/>
</dbReference>
<dbReference type="OrthoDB" id="5523615at2"/>
<comment type="caution">
    <text evidence="2">The sequence shown here is derived from an EMBL/GenBank/DDBJ whole genome shotgun (WGS) entry which is preliminary data.</text>
</comment>
<accession>A0A845ATL9</accession>
<organism evidence="2 3">
    <name type="scientific">Parerythrobacter jejuensis</name>
    <dbReference type="NCBI Taxonomy" id="795812"/>
    <lineage>
        <taxon>Bacteria</taxon>
        <taxon>Pseudomonadati</taxon>
        <taxon>Pseudomonadota</taxon>
        <taxon>Alphaproteobacteria</taxon>
        <taxon>Sphingomonadales</taxon>
        <taxon>Erythrobacteraceae</taxon>
        <taxon>Parerythrobacter</taxon>
    </lineage>
</organism>
<evidence type="ECO:0008006" key="4">
    <source>
        <dbReference type="Google" id="ProtNLM"/>
    </source>
</evidence>
<name>A0A845ATL9_9SPHN</name>
<keyword evidence="1" id="KW-0732">Signal</keyword>
<dbReference type="AlphaFoldDB" id="A0A845ATL9"/>
<dbReference type="EMBL" id="WTYE01000001">
    <property type="protein sequence ID" value="MXP32849.1"/>
    <property type="molecule type" value="Genomic_DNA"/>
</dbReference>
<evidence type="ECO:0000313" key="2">
    <source>
        <dbReference type="EMBL" id="MXP32849.1"/>
    </source>
</evidence>